<dbReference type="Proteomes" id="UP001225761">
    <property type="component" value="Unassembled WGS sequence"/>
</dbReference>
<dbReference type="RefSeq" id="WP_283380217.1">
    <property type="nucleotide sequence ID" value="NZ_JASHIE010000001.1"/>
</dbReference>
<name>A0ABT6YVR2_9BACT</name>
<proteinExistence type="predicted"/>
<evidence type="ECO:0000313" key="1">
    <source>
        <dbReference type="EMBL" id="MDI9872972.1"/>
    </source>
</evidence>
<accession>A0ABT6YVR2</accession>
<organism evidence="1 2">
    <name type="scientific">Flectobacillus rivi</name>
    <dbReference type="NCBI Taxonomy" id="2984209"/>
    <lineage>
        <taxon>Bacteria</taxon>
        <taxon>Pseudomonadati</taxon>
        <taxon>Bacteroidota</taxon>
        <taxon>Cytophagia</taxon>
        <taxon>Cytophagales</taxon>
        <taxon>Flectobacillaceae</taxon>
        <taxon>Flectobacillus</taxon>
    </lineage>
</organism>
<keyword evidence="2" id="KW-1185">Reference proteome</keyword>
<protein>
    <submittedName>
        <fullName evidence="1">Uncharacterized protein</fullName>
    </submittedName>
</protein>
<comment type="caution">
    <text evidence="1">The sequence shown here is derived from an EMBL/GenBank/DDBJ whole genome shotgun (WGS) entry which is preliminary data.</text>
</comment>
<reference evidence="1 2" key="1">
    <citation type="submission" date="2023-05" db="EMBL/GenBank/DDBJ databases">
        <title>Novel species of genus Flectobacillus isolated from stream in China.</title>
        <authorList>
            <person name="Lu H."/>
        </authorList>
    </citation>
    <scope>NUCLEOTIDE SEQUENCE [LARGE SCALE GENOMIC DNA]</scope>
    <source>
        <strain evidence="1 2">LFS242W</strain>
    </source>
</reference>
<gene>
    <name evidence="1" type="ORF">QM481_00440</name>
</gene>
<evidence type="ECO:0000313" key="2">
    <source>
        <dbReference type="Proteomes" id="UP001225761"/>
    </source>
</evidence>
<dbReference type="EMBL" id="JASHIE010000001">
    <property type="protein sequence ID" value="MDI9872972.1"/>
    <property type="molecule type" value="Genomic_DNA"/>
</dbReference>
<sequence length="323" mass="37519">MQKVDYSIFYKHSFSKVEDLNRKKYDIVISCYNNSARVKTIFDAIQAPTKHWLIFPEYMFMPEDLPHTGKIFKFSTGFTEADTISEYFSKSEIEDWISKEICVDITGFIRPHLIFFVLYIKKLGVKKVDFIYTDPNKYIKKEETLFSTDSFESRQINGCEGTHSPDTSNDYLIIGAGYDYNRINDIVKFKNNTTKVHLFGFPSLQPDMYQENILKASNVIDNSASKGDASFLDEKYMIMAPANDPFITAQSLQEFISKRNQEKNITNLYLSPLSTKAQTLGFALYYSYECQNKPVSIIFPFSKQYNKETTEGISKIWKYTVEF</sequence>